<evidence type="ECO:0000313" key="3">
    <source>
        <dbReference type="EMBL" id="GID10608.1"/>
    </source>
</evidence>
<comment type="caution">
    <text evidence="3">The sequence shown here is derived from an EMBL/GenBank/DDBJ whole genome shotgun (WGS) entry which is preliminary data.</text>
</comment>
<evidence type="ECO:0000256" key="1">
    <source>
        <dbReference type="ARBA" id="ARBA00022527"/>
    </source>
</evidence>
<evidence type="ECO:0000313" key="4">
    <source>
        <dbReference type="Proteomes" id="UP000612808"/>
    </source>
</evidence>
<keyword evidence="4" id="KW-1185">Reference proteome</keyword>
<organism evidence="3 4">
    <name type="scientific">Actinocatenispora rupis</name>
    <dbReference type="NCBI Taxonomy" id="519421"/>
    <lineage>
        <taxon>Bacteria</taxon>
        <taxon>Bacillati</taxon>
        <taxon>Actinomycetota</taxon>
        <taxon>Actinomycetes</taxon>
        <taxon>Micromonosporales</taxon>
        <taxon>Micromonosporaceae</taxon>
        <taxon>Actinocatenispora</taxon>
    </lineage>
</organism>
<dbReference type="PANTHER" id="PTHR35526:SF3">
    <property type="entry name" value="ANTI-SIGMA-F FACTOR RSBW"/>
    <property type="match status" value="1"/>
</dbReference>
<dbReference type="SUPFAM" id="SSF55874">
    <property type="entry name" value="ATPase domain of HSP90 chaperone/DNA topoisomerase II/histidine kinase"/>
    <property type="match status" value="1"/>
</dbReference>
<dbReference type="Gene3D" id="3.30.565.10">
    <property type="entry name" value="Histidine kinase-like ATPase, C-terminal domain"/>
    <property type="match status" value="1"/>
</dbReference>
<keyword evidence="3" id="KW-0547">Nucleotide-binding</keyword>
<gene>
    <name evidence="3" type="ORF">Aru02nite_14970</name>
</gene>
<keyword evidence="1" id="KW-0808">Transferase</keyword>
<feature type="domain" description="Histidine kinase/HSP90-like ATPase" evidence="2">
    <location>
        <begin position="15"/>
        <end position="120"/>
    </location>
</feature>
<dbReference type="Proteomes" id="UP000612808">
    <property type="component" value="Unassembled WGS sequence"/>
</dbReference>
<dbReference type="CDD" id="cd16936">
    <property type="entry name" value="HATPase_RsbW-like"/>
    <property type="match status" value="1"/>
</dbReference>
<dbReference type="GO" id="GO:0005524">
    <property type="term" value="F:ATP binding"/>
    <property type="evidence" value="ECO:0007669"/>
    <property type="project" value="UniProtKB-KW"/>
</dbReference>
<name>A0A8J3J960_9ACTN</name>
<evidence type="ECO:0000259" key="2">
    <source>
        <dbReference type="Pfam" id="PF13581"/>
    </source>
</evidence>
<dbReference type="RefSeq" id="WP_203655937.1">
    <property type="nucleotide sequence ID" value="NZ_BAAAZM010000003.1"/>
</dbReference>
<reference evidence="3" key="1">
    <citation type="submission" date="2021-01" db="EMBL/GenBank/DDBJ databases">
        <title>Whole genome shotgun sequence of Actinocatenispora rupis NBRC 107355.</title>
        <authorList>
            <person name="Komaki H."/>
            <person name="Tamura T."/>
        </authorList>
    </citation>
    <scope>NUCLEOTIDE SEQUENCE</scope>
    <source>
        <strain evidence="3">NBRC 107355</strain>
    </source>
</reference>
<dbReference type="PANTHER" id="PTHR35526">
    <property type="entry name" value="ANTI-SIGMA-F FACTOR RSBW-RELATED"/>
    <property type="match status" value="1"/>
</dbReference>
<dbReference type="InterPro" id="IPR036890">
    <property type="entry name" value="HATPase_C_sf"/>
</dbReference>
<dbReference type="EMBL" id="BOMB01000008">
    <property type="protein sequence ID" value="GID10608.1"/>
    <property type="molecule type" value="Genomic_DNA"/>
</dbReference>
<dbReference type="Pfam" id="PF13581">
    <property type="entry name" value="HATPase_c_2"/>
    <property type="match status" value="1"/>
</dbReference>
<protein>
    <submittedName>
        <fullName evidence="3">ATP-binding protein</fullName>
    </submittedName>
</protein>
<accession>A0A8J3J960</accession>
<keyword evidence="1" id="KW-0418">Kinase</keyword>
<dbReference type="InterPro" id="IPR050267">
    <property type="entry name" value="Anti-sigma-factor_SerPK"/>
</dbReference>
<dbReference type="GO" id="GO:0004674">
    <property type="term" value="F:protein serine/threonine kinase activity"/>
    <property type="evidence" value="ECO:0007669"/>
    <property type="project" value="UniProtKB-KW"/>
</dbReference>
<proteinExistence type="predicted"/>
<keyword evidence="1" id="KW-0723">Serine/threonine-protein kinase</keyword>
<sequence length="139" mass="15231">MDMERELRIEPYGGAVRAARGFVADALHDWRLGTRARDITLACHELVANAVLHAATPVLVRLRRDPDGVLVEVADSDPHPPCPRLADDPLSTSGRGLLIVERLSRRWGVRALPVGKVVWAELPGDDPVSASPFRLRHPG</sequence>
<dbReference type="InterPro" id="IPR003594">
    <property type="entry name" value="HATPase_dom"/>
</dbReference>
<keyword evidence="3" id="KW-0067">ATP-binding</keyword>
<dbReference type="AlphaFoldDB" id="A0A8J3J960"/>